<feature type="repeat" description="PPR" evidence="2">
    <location>
        <begin position="252"/>
        <end position="282"/>
    </location>
</feature>
<evidence type="ECO:0000313" key="6">
    <source>
        <dbReference type="Proteomes" id="UP001054821"/>
    </source>
</evidence>
<dbReference type="PANTHER" id="PTHR47926:SF419">
    <property type="entry name" value="(WILD MALAYSIAN BANANA) HYPOTHETICAL PROTEIN"/>
    <property type="match status" value="1"/>
</dbReference>
<protein>
    <submittedName>
        <fullName evidence="4">PREDICTED: pentatricopeptide</fullName>
    </submittedName>
</protein>
<dbReference type="InParanoid" id="A0A5E4EQS1"/>
<dbReference type="Gramene" id="VVA17756">
    <property type="protein sequence ID" value="VVA17756"/>
    <property type="gene ID" value="Prudul26B016272"/>
</dbReference>
<sequence>MRRSAIKFKTLFATSPSKDFKTYVQKCGSLLKNLTENRLINEGIVLHNHLIKMGLSSERYIAIRLLIMYLDSRKSAQVSEIVKGFDGFDPTVHNCLINANIQWGNLDQARRLFDEMPERNEVSWTALISGLMRYGRVYESMWYFERNPFHNVVSWTAAINGLVQNGLNAEALKLFLKLLDSGVRPNDITFTSVLRACAGFGEIGLGMSVLGLIVKTGFEHNISVSNSLITLCLKMGEKALARRIFDQMEKKDVVSWTAILDMYVGMGDLREARRIFDEMPERNEVSWSAMIARYSQSGHPEEALKLFLQMSRNGFVPNRSCLAITLSALATLEDLRVGMNIHAHVVKIGYEKDVFISSSLVGLYCKCGKTKDGRLAFDSMLEKSVVSWNSMVGGYCLNGQMEEAKVLFNSIPAPNNVSWNTMVGGYLENKEMDKVFLVFNEMLLCGETPNTSTFSSVLCGCASIASLEKGKNLHGKTVKHGTQYDVFVGTALIDMYAKSGDIESSKKVFDRMPEKNEVSWTVMIQGLAENGFAEESLLLFEEMNRTSIVAPNELMLLSVLFACSHTGLVDDGLQYFNSMEAVYGTKPKGRHYTCMVDILSRSGRLVEAEELLKSMPFEPETNAWSALLSGCSKHKNEEIAERTAKKLWELVEKNSAGYVMLSNIYASAGRWVDVLNIRRLMKDRGLKKSGGCSWIEVKNEVHCFYSEDASHCQLAEIYDLLELVRFEMLAI</sequence>
<dbReference type="InterPro" id="IPR046848">
    <property type="entry name" value="E_motif"/>
</dbReference>
<evidence type="ECO:0000256" key="2">
    <source>
        <dbReference type="PROSITE-ProRule" id="PRU00708"/>
    </source>
</evidence>
<dbReference type="Pfam" id="PF20431">
    <property type="entry name" value="E_motif"/>
    <property type="match status" value="1"/>
</dbReference>
<keyword evidence="6" id="KW-1185">Reference proteome</keyword>
<feature type="repeat" description="PPR" evidence="2">
    <location>
        <begin position="415"/>
        <end position="449"/>
    </location>
</feature>
<reference evidence="3 6" key="3">
    <citation type="journal article" date="2022" name="G3 (Bethesda)">
        <title>Whole-genome sequence and methylome profiling of the almond [Prunus dulcis (Mill.) D.A. Webb] cultivar 'Nonpareil'.</title>
        <authorList>
            <person name="D'Amico-Willman K.M."/>
            <person name="Ouma W.Z."/>
            <person name="Meulia T."/>
            <person name="Sideli G.M."/>
            <person name="Gradziel T.M."/>
            <person name="Fresnedo-Ramirez J."/>
        </authorList>
    </citation>
    <scope>NUCLEOTIDE SEQUENCE [LARGE SCALE GENOMIC DNA]</scope>
    <source>
        <strain evidence="3">Clone GOH B32 T37-40</strain>
    </source>
</reference>
<name>A0A5E4EQS1_PRUDU</name>
<dbReference type="GO" id="GO:0003723">
    <property type="term" value="F:RNA binding"/>
    <property type="evidence" value="ECO:0007669"/>
    <property type="project" value="InterPro"/>
</dbReference>
<dbReference type="PROSITE" id="PS51375">
    <property type="entry name" value="PPR"/>
    <property type="match status" value="8"/>
</dbReference>
<evidence type="ECO:0000313" key="3">
    <source>
        <dbReference type="EMBL" id="KAI5341203.1"/>
    </source>
</evidence>
<reference evidence="5" key="2">
    <citation type="journal article" date="2020" name="Plant J.">
        <title>Transposons played a major role in the diversification between the closely related almond and peach genomes: results from the almond genome sequence.</title>
        <authorList>
            <person name="Alioto T."/>
            <person name="Alexiou K.G."/>
            <person name="Bardil A."/>
            <person name="Barteri F."/>
            <person name="Castanera R."/>
            <person name="Cruz F."/>
            <person name="Dhingra A."/>
            <person name="Duval H."/>
            <person name="Fernandez I Marti A."/>
            <person name="Frias L."/>
            <person name="Galan B."/>
            <person name="Garcia J.L."/>
            <person name="Howad W."/>
            <person name="Gomez-Garrido J."/>
            <person name="Gut M."/>
            <person name="Julca I."/>
            <person name="Morata J."/>
            <person name="Puigdomenech P."/>
            <person name="Ribeca P."/>
            <person name="Rubio Cabetas M.J."/>
            <person name="Vlasova A."/>
            <person name="Wirthensohn M."/>
            <person name="Garcia-Mas J."/>
            <person name="Gabaldon T."/>
            <person name="Casacuberta J.M."/>
            <person name="Arus P."/>
        </authorList>
    </citation>
    <scope>NUCLEOTIDE SEQUENCE [LARGE SCALE GENOMIC DNA]</scope>
    <source>
        <strain evidence="5">cv. Texas</strain>
    </source>
</reference>
<feature type="repeat" description="PPR" evidence="2">
    <location>
        <begin position="384"/>
        <end position="414"/>
    </location>
</feature>
<dbReference type="EMBL" id="CABIKO010000026">
    <property type="protein sequence ID" value="VVA17756.1"/>
    <property type="molecule type" value="Genomic_DNA"/>
</dbReference>
<evidence type="ECO:0000313" key="4">
    <source>
        <dbReference type="EMBL" id="VVA17756.1"/>
    </source>
</evidence>
<dbReference type="EMBL" id="JAJFAZ020000003">
    <property type="protein sequence ID" value="KAI5341203.1"/>
    <property type="molecule type" value="Genomic_DNA"/>
</dbReference>
<dbReference type="OMA" id="PNKSCFA"/>
<evidence type="ECO:0000256" key="1">
    <source>
        <dbReference type="ARBA" id="ARBA00022737"/>
    </source>
</evidence>
<dbReference type="Pfam" id="PF13041">
    <property type="entry name" value="PPR_2"/>
    <property type="match status" value="3"/>
</dbReference>
<dbReference type="Pfam" id="PF13812">
    <property type="entry name" value="PPR_3"/>
    <property type="match status" value="1"/>
</dbReference>
<dbReference type="PANTHER" id="PTHR47926">
    <property type="entry name" value="PENTATRICOPEPTIDE REPEAT-CONTAINING PROTEIN"/>
    <property type="match status" value="1"/>
</dbReference>
<feature type="repeat" description="PPR" evidence="2">
    <location>
        <begin position="283"/>
        <end position="317"/>
    </location>
</feature>
<dbReference type="InterPro" id="IPR011990">
    <property type="entry name" value="TPR-like_helical_dom_sf"/>
</dbReference>
<dbReference type="NCBIfam" id="TIGR00756">
    <property type="entry name" value="PPR"/>
    <property type="match status" value="9"/>
</dbReference>
<feature type="repeat" description="PPR" evidence="2">
    <location>
        <begin position="89"/>
        <end position="123"/>
    </location>
</feature>
<accession>A0A5E4EQS1</accession>
<dbReference type="GO" id="GO:0009451">
    <property type="term" value="P:RNA modification"/>
    <property type="evidence" value="ECO:0007669"/>
    <property type="project" value="InterPro"/>
</dbReference>
<feature type="repeat" description="PPR" evidence="2">
    <location>
        <begin position="485"/>
        <end position="515"/>
    </location>
</feature>
<keyword evidence="1" id="KW-0677">Repeat</keyword>
<dbReference type="Proteomes" id="UP000327085">
    <property type="component" value="Chromosome 3"/>
</dbReference>
<feature type="repeat" description="PPR" evidence="2">
    <location>
        <begin position="151"/>
        <end position="185"/>
    </location>
</feature>
<dbReference type="InterPro" id="IPR002885">
    <property type="entry name" value="PPR_rpt"/>
</dbReference>
<dbReference type="Gene3D" id="1.25.40.10">
    <property type="entry name" value="Tetratricopeptide repeat domain"/>
    <property type="match status" value="6"/>
</dbReference>
<dbReference type="Pfam" id="PF01535">
    <property type="entry name" value="PPR"/>
    <property type="match status" value="7"/>
</dbReference>
<feature type="repeat" description="PPR" evidence="2">
    <location>
        <begin position="516"/>
        <end position="550"/>
    </location>
</feature>
<reference evidence="4" key="1">
    <citation type="submission" date="2019-07" db="EMBL/GenBank/DDBJ databases">
        <authorList>
            <person name="Alioto T."/>
            <person name="Alioto T."/>
            <person name="Gomez Garrido J."/>
        </authorList>
    </citation>
    <scope>NUCLEOTIDE SEQUENCE</scope>
</reference>
<dbReference type="Proteomes" id="UP001054821">
    <property type="component" value="Chromosome 3"/>
</dbReference>
<organism evidence="4 5">
    <name type="scientific">Prunus dulcis</name>
    <name type="common">Almond</name>
    <name type="synonym">Amygdalus dulcis</name>
    <dbReference type="NCBI Taxonomy" id="3755"/>
    <lineage>
        <taxon>Eukaryota</taxon>
        <taxon>Viridiplantae</taxon>
        <taxon>Streptophyta</taxon>
        <taxon>Embryophyta</taxon>
        <taxon>Tracheophyta</taxon>
        <taxon>Spermatophyta</taxon>
        <taxon>Magnoliopsida</taxon>
        <taxon>eudicotyledons</taxon>
        <taxon>Gunneridae</taxon>
        <taxon>Pentapetalae</taxon>
        <taxon>rosids</taxon>
        <taxon>fabids</taxon>
        <taxon>Rosales</taxon>
        <taxon>Rosaceae</taxon>
        <taxon>Amygdaloideae</taxon>
        <taxon>Amygdaleae</taxon>
        <taxon>Prunus</taxon>
    </lineage>
</organism>
<dbReference type="AlphaFoldDB" id="A0A5E4EQS1"/>
<proteinExistence type="predicted"/>
<dbReference type="InterPro" id="IPR046960">
    <property type="entry name" value="PPR_At4g14850-like_plant"/>
</dbReference>
<gene>
    <name evidence="4" type="ORF">ALMOND_2B016272</name>
    <name evidence="3" type="ORF">L3X38_020477</name>
</gene>
<dbReference type="FunFam" id="1.25.40.10:FF:001093">
    <property type="entry name" value="Pentatricopeptide repeat-containing protein At2g34400"/>
    <property type="match status" value="1"/>
</dbReference>
<evidence type="ECO:0000313" key="5">
    <source>
        <dbReference type="Proteomes" id="UP000327085"/>
    </source>
</evidence>